<dbReference type="PANTHER" id="PTHR11764:SF82">
    <property type="entry name" value="TERPENE CYCLASE_MUTASE FAMILY MEMBER"/>
    <property type="match status" value="1"/>
</dbReference>
<keyword evidence="3" id="KW-1185">Reference proteome</keyword>
<dbReference type="InterPro" id="IPR018333">
    <property type="entry name" value="Squalene_cyclase"/>
</dbReference>
<proteinExistence type="predicted"/>
<dbReference type="GO" id="GO:0016866">
    <property type="term" value="F:intramolecular transferase activity"/>
    <property type="evidence" value="ECO:0007669"/>
    <property type="project" value="InterPro"/>
</dbReference>
<evidence type="ECO:0000313" key="3">
    <source>
        <dbReference type="Proteomes" id="UP000191612"/>
    </source>
</evidence>
<reference evidence="3" key="1">
    <citation type="journal article" date="2017" name="Nat. Microbiol.">
        <title>Global analysis of biosynthetic gene clusters reveals vast potential of secondary metabolite production in Penicillium species.</title>
        <authorList>
            <person name="Nielsen J.C."/>
            <person name="Grijseels S."/>
            <person name="Prigent S."/>
            <person name="Ji B."/>
            <person name="Dainat J."/>
            <person name="Nielsen K.F."/>
            <person name="Frisvad J.C."/>
            <person name="Workman M."/>
            <person name="Nielsen J."/>
        </authorList>
    </citation>
    <scope>NUCLEOTIDE SEQUENCE [LARGE SCALE GENOMIC DNA]</scope>
    <source>
        <strain evidence="3">IBT 29525</strain>
    </source>
</reference>
<evidence type="ECO:0000259" key="1">
    <source>
        <dbReference type="Pfam" id="PF13249"/>
    </source>
</evidence>
<comment type="caution">
    <text evidence="2">The sequence shown here is derived from an EMBL/GenBank/DDBJ whole genome shotgun (WGS) entry which is preliminary data.</text>
</comment>
<name>A0A1V6QZ98_9EURO</name>
<dbReference type="EMBL" id="MDYO01000025">
    <property type="protein sequence ID" value="OQD94519.1"/>
    <property type="molecule type" value="Genomic_DNA"/>
</dbReference>
<sequence length="412" mass="46332">MSVTAEYIFLRQALGLDLKAEAAAYCRYLLSQQNSDGSWGLAPEYPGDVSTSTEAYLALKILGTSPHIPVMQRARAFMLKSGGIARVRVFTRIFLATFGLFPWRAVPELPVELMLLSSICPINIYKFASWARGTIAPLLIICHHQPVYSLPNGKSTSNDYLDELWLDCTNKNVPYGLPLWELMSQREFAGLAFGVLDIRLPGRCVDRMRKTVLQELAVTAPKGAKMPFLSEGDVVVAWWVRTMTKALKPAPDRTIMVMNVFNVWNLFPEWFPNGAAGLIGISFFYSYTLLVARNILQDISLNYVASTNRKALVEHRTKQQVEAMTAIQRGNFMRAAPMVGDSKMLFMAATNQHKARYFETDWSEAVIAPGVPLSGRPHALGRPSYINDIEYCRGYPTRNIELMDLIETEMRN</sequence>
<dbReference type="Pfam" id="PF13249">
    <property type="entry name" value="SQHop_cyclase_N"/>
    <property type="match status" value="1"/>
</dbReference>
<feature type="domain" description="Squalene cyclase N-terminal" evidence="1">
    <location>
        <begin position="2"/>
        <end position="178"/>
    </location>
</feature>
<dbReference type="Proteomes" id="UP000191612">
    <property type="component" value="Unassembled WGS sequence"/>
</dbReference>
<dbReference type="Gene3D" id="1.50.10.20">
    <property type="match status" value="1"/>
</dbReference>
<dbReference type="SUPFAM" id="SSF48239">
    <property type="entry name" value="Terpenoid cyclases/Protein prenyltransferases"/>
    <property type="match status" value="1"/>
</dbReference>
<dbReference type="InterPro" id="IPR032697">
    <property type="entry name" value="SQ_cyclase_N"/>
</dbReference>
<dbReference type="PANTHER" id="PTHR11764">
    <property type="entry name" value="TERPENE CYCLASE/MUTASE FAMILY MEMBER"/>
    <property type="match status" value="1"/>
</dbReference>
<organism evidence="2 3">
    <name type="scientific">Penicillium solitum</name>
    <dbReference type="NCBI Taxonomy" id="60172"/>
    <lineage>
        <taxon>Eukaryota</taxon>
        <taxon>Fungi</taxon>
        <taxon>Dikarya</taxon>
        <taxon>Ascomycota</taxon>
        <taxon>Pezizomycotina</taxon>
        <taxon>Eurotiomycetes</taxon>
        <taxon>Eurotiomycetidae</taxon>
        <taxon>Eurotiales</taxon>
        <taxon>Aspergillaceae</taxon>
        <taxon>Penicillium</taxon>
    </lineage>
</organism>
<accession>A0A1V6QZ98</accession>
<dbReference type="GO" id="GO:0005811">
    <property type="term" value="C:lipid droplet"/>
    <property type="evidence" value="ECO:0007669"/>
    <property type="project" value="InterPro"/>
</dbReference>
<dbReference type="AlphaFoldDB" id="A0A1V6QZ98"/>
<gene>
    <name evidence="2" type="ORF">PENSOL_c025G09525</name>
</gene>
<dbReference type="InterPro" id="IPR008930">
    <property type="entry name" value="Terpenoid_cyclase/PrenylTrfase"/>
</dbReference>
<protein>
    <recommendedName>
        <fullName evidence="1">Squalene cyclase N-terminal domain-containing protein</fullName>
    </recommendedName>
</protein>
<dbReference type="GO" id="GO:0016104">
    <property type="term" value="P:triterpenoid biosynthetic process"/>
    <property type="evidence" value="ECO:0007669"/>
    <property type="project" value="InterPro"/>
</dbReference>
<dbReference type="STRING" id="60172.A0A1V6QZ98"/>
<evidence type="ECO:0000313" key="2">
    <source>
        <dbReference type="EMBL" id="OQD94519.1"/>
    </source>
</evidence>